<feature type="transmembrane region" description="Helical" evidence="1">
    <location>
        <begin position="37"/>
        <end position="62"/>
    </location>
</feature>
<evidence type="ECO:0000259" key="3">
    <source>
        <dbReference type="PROSITE" id="PS50887"/>
    </source>
</evidence>
<dbReference type="SUPFAM" id="SSF141868">
    <property type="entry name" value="EAL domain-like"/>
    <property type="match status" value="1"/>
</dbReference>
<dbReference type="InterPro" id="IPR029787">
    <property type="entry name" value="Nucleotide_cyclase"/>
</dbReference>
<dbReference type="Proteomes" id="UP000033649">
    <property type="component" value="Unassembled WGS sequence"/>
</dbReference>
<feature type="transmembrane region" description="Helical" evidence="1">
    <location>
        <begin position="6"/>
        <end position="25"/>
    </location>
</feature>
<dbReference type="FunFam" id="3.30.70.270:FF:000001">
    <property type="entry name" value="Diguanylate cyclase domain protein"/>
    <property type="match status" value="1"/>
</dbReference>
<comment type="caution">
    <text evidence="5">The sequence shown here is derived from an EMBL/GenBank/DDBJ whole genome shotgun (WGS) entry which is preliminary data.</text>
</comment>
<dbReference type="STRING" id="429727.VE26_10640"/>
<dbReference type="SMART" id="SM00052">
    <property type="entry name" value="EAL"/>
    <property type="match status" value="1"/>
</dbReference>
<evidence type="ECO:0000259" key="4">
    <source>
        <dbReference type="PROSITE" id="PS50924"/>
    </source>
</evidence>
<protein>
    <recommendedName>
        <fullName evidence="7">Diguanylate phosphodiesterase</fullName>
    </recommendedName>
</protein>
<reference evidence="5 6" key="1">
    <citation type="submission" date="2015-03" db="EMBL/GenBank/DDBJ databases">
        <authorList>
            <person name="Hassan Y."/>
            <person name="Lepp D."/>
            <person name="Li X.-Z."/>
            <person name="Zhou T."/>
        </authorList>
    </citation>
    <scope>NUCLEOTIDE SEQUENCE [LARGE SCALE GENOMIC DNA]</scope>
    <source>
        <strain evidence="5 6">IPL18</strain>
    </source>
</reference>
<dbReference type="Gene3D" id="3.30.70.270">
    <property type="match status" value="1"/>
</dbReference>
<evidence type="ECO:0000313" key="6">
    <source>
        <dbReference type="Proteomes" id="UP000033649"/>
    </source>
</evidence>
<feature type="transmembrane region" description="Helical" evidence="1">
    <location>
        <begin position="133"/>
        <end position="154"/>
    </location>
</feature>
<dbReference type="GO" id="GO:0003824">
    <property type="term" value="F:catalytic activity"/>
    <property type="evidence" value="ECO:0007669"/>
    <property type="project" value="UniProtKB-ARBA"/>
</dbReference>
<keyword evidence="6" id="KW-1185">Reference proteome</keyword>
<organism evidence="5 6">
    <name type="scientific">Devosia chinhatensis</name>
    <dbReference type="NCBI Taxonomy" id="429727"/>
    <lineage>
        <taxon>Bacteria</taxon>
        <taxon>Pseudomonadati</taxon>
        <taxon>Pseudomonadota</taxon>
        <taxon>Alphaproteobacteria</taxon>
        <taxon>Hyphomicrobiales</taxon>
        <taxon>Devosiaceae</taxon>
        <taxon>Devosia</taxon>
    </lineage>
</organism>
<dbReference type="InterPro" id="IPR005330">
    <property type="entry name" value="MHYT_dom"/>
</dbReference>
<feature type="domain" description="EAL" evidence="2">
    <location>
        <begin position="519"/>
        <end position="769"/>
    </location>
</feature>
<dbReference type="EMBL" id="JZEY01000061">
    <property type="protein sequence ID" value="KKB08205.1"/>
    <property type="molecule type" value="Genomic_DNA"/>
</dbReference>
<dbReference type="Pfam" id="PF03707">
    <property type="entry name" value="MHYT"/>
    <property type="match status" value="2"/>
</dbReference>
<dbReference type="PROSITE" id="PS50924">
    <property type="entry name" value="MHYT"/>
    <property type="match status" value="1"/>
</dbReference>
<evidence type="ECO:0008006" key="7">
    <source>
        <dbReference type="Google" id="ProtNLM"/>
    </source>
</evidence>
<dbReference type="SUPFAM" id="SSF55073">
    <property type="entry name" value="Nucleotide cyclase"/>
    <property type="match status" value="1"/>
</dbReference>
<feature type="transmembrane region" description="Helical" evidence="1">
    <location>
        <begin position="202"/>
        <end position="227"/>
    </location>
</feature>
<dbReference type="InterPro" id="IPR035919">
    <property type="entry name" value="EAL_sf"/>
</dbReference>
<evidence type="ECO:0000256" key="1">
    <source>
        <dbReference type="PROSITE-ProRule" id="PRU00244"/>
    </source>
</evidence>
<evidence type="ECO:0000259" key="2">
    <source>
        <dbReference type="PROSITE" id="PS50883"/>
    </source>
</evidence>
<dbReference type="InterPro" id="IPR052155">
    <property type="entry name" value="Biofilm_reg_signaling"/>
</dbReference>
<dbReference type="InterPro" id="IPR000160">
    <property type="entry name" value="GGDEF_dom"/>
</dbReference>
<sequence length="778" mass="84474">MHDPVTAGLAIVISIASMQVVFLLQRRVAECAVQRQPLWLVTGAVVGGMGIWSTHFLAMLAYRSAGPLDFDWTMTLMSALIAVAGMFEVLTLLARPERGKALLAGLLLAATVAAMHFMGMWSMKGLIRHSYDYSLLLVAVAISTVLFVSAFRIVPAPFARGPARCLPGLLVVAGITLMHFADMAAATFMVDASVAHAVDETSRLVLVGALCAVSTLLASGSVAAVFIDRHLTDLRGLQEASIEGLAIVRDNRVIDANSRFAEVLALDAGATRAEGRDLDSLLQPLDAAPVLAPRERTAEARLMAGPAERIVEFAVRTVEYRGRPCQVIAVRDLTASHQAKQRIEHLASHDALTNLANRTLLEQRLCQAITVAGEARASVAVLALDLDRFKAVNDMHGHSAGDDVLRRVARILRDCANDHDSVARIGGDEFVIVQSAQSQPKAADQLARAIQKAFRREFNTQANSLAVGVSIGIALFPDDAQTPETLRHCADIALYRAKSEGRGTVAHYSAEMDQDLQQRRRIEAELRLAIRRKQLRLNFQPLVKTESGAVVGYEALLRWRHPELGEVPPSTFIPIAEESNAILSIGEWVLRQACRTAVSWPDGCSVAVNVSAIQFARANFADKVFDILRETGLEPERLEIEVTETVLLQDEAQSRAILNQLKAGGVRIVIDDFGTGYSSLSNLRTFQFDKIKIDRSFIATMETDRHARAIVRSVADLGRNINVPVLAEGVETAAQGEMIRADGCTHAQGYYYGRPVEDIAAAAHTSGSVISLAERRSA</sequence>
<evidence type="ECO:0000313" key="5">
    <source>
        <dbReference type="EMBL" id="KKB08205.1"/>
    </source>
</evidence>
<dbReference type="InterPro" id="IPR001633">
    <property type="entry name" value="EAL_dom"/>
</dbReference>
<dbReference type="SMART" id="SM00267">
    <property type="entry name" value="GGDEF"/>
    <property type="match status" value="1"/>
</dbReference>
<feature type="transmembrane region" description="Helical" evidence="1">
    <location>
        <begin position="101"/>
        <end position="121"/>
    </location>
</feature>
<dbReference type="CDD" id="cd01949">
    <property type="entry name" value="GGDEF"/>
    <property type="match status" value="1"/>
</dbReference>
<keyword evidence="1" id="KW-1133">Transmembrane helix</keyword>
<dbReference type="CDD" id="cd01948">
    <property type="entry name" value="EAL"/>
    <property type="match status" value="1"/>
</dbReference>
<dbReference type="Gene3D" id="3.20.20.450">
    <property type="entry name" value="EAL domain"/>
    <property type="match status" value="1"/>
</dbReference>
<gene>
    <name evidence="5" type="ORF">VE26_10640</name>
</gene>
<keyword evidence="1" id="KW-0812">Transmembrane</keyword>
<feature type="transmembrane region" description="Helical" evidence="1">
    <location>
        <begin position="166"/>
        <end position="190"/>
    </location>
</feature>
<feature type="domain" description="GGDEF" evidence="3">
    <location>
        <begin position="377"/>
        <end position="510"/>
    </location>
</feature>
<dbReference type="AlphaFoldDB" id="A0A0F5FI18"/>
<dbReference type="PROSITE" id="PS50887">
    <property type="entry name" value="GGDEF"/>
    <property type="match status" value="1"/>
</dbReference>
<feature type="transmembrane region" description="Helical" evidence="1">
    <location>
        <begin position="74"/>
        <end position="94"/>
    </location>
</feature>
<dbReference type="PANTHER" id="PTHR44757">
    <property type="entry name" value="DIGUANYLATE CYCLASE DGCP"/>
    <property type="match status" value="1"/>
</dbReference>
<dbReference type="GO" id="GO:0016020">
    <property type="term" value="C:membrane"/>
    <property type="evidence" value="ECO:0007669"/>
    <property type="project" value="UniProtKB-UniRule"/>
</dbReference>
<dbReference type="PATRIC" id="fig|429727.3.peg.2189"/>
<dbReference type="Pfam" id="PF00563">
    <property type="entry name" value="EAL"/>
    <property type="match status" value="1"/>
</dbReference>
<dbReference type="Pfam" id="PF00990">
    <property type="entry name" value="GGDEF"/>
    <property type="match status" value="1"/>
</dbReference>
<accession>A0A0F5FI18</accession>
<dbReference type="InterPro" id="IPR043128">
    <property type="entry name" value="Rev_trsase/Diguanyl_cyclase"/>
</dbReference>
<name>A0A0F5FI18_9HYPH</name>
<dbReference type="PANTHER" id="PTHR44757:SF2">
    <property type="entry name" value="BIOFILM ARCHITECTURE MAINTENANCE PROTEIN MBAA"/>
    <property type="match status" value="1"/>
</dbReference>
<keyword evidence="1" id="KW-0472">Membrane</keyword>
<dbReference type="PROSITE" id="PS50883">
    <property type="entry name" value="EAL"/>
    <property type="match status" value="1"/>
</dbReference>
<feature type="domain" description="MHYT" evidence="4">
    <location>
        <begin position="2"/>
        <end position="189"/>
    </location>
</feature>
<proteinExistence type="predicted"/>
<dbReference type="NCBIfam" id="TIGR00254">
    <property type="entry name" value="GGDEF"/>
    <property type="match status" value="1"/>
</dbReference>